<dbReference type="EMBL" id="FTNO01000001">
    <property type="protein sequence ID" value="SIR18268.1"/>
    <property type="molecule type" value="Genomic_DNA"/>
</dbReference>
<keyword evidence="4" id="KW-1185">Reference proteome</keyword>
<dbReference type="Pfam" id="PF00582">
    <property type="entry name" value="Usp"/>
    <property type="match status" value="1"/>
</dbReference>
<dbReference type="InterPro" id="IPR006016">
    <property type="entry name" value="UspA"/>
</dbReference>
<evidence type="ECO:0000313" key="4">
    <source>
        <dbReference type="Proteomes" id="UP000186914"/>
    </source>
</evidence>
<comment type="similarity">
    <text evidence="1">Belongs to the universal stress protein A family.</text>
</comment>
<dbReference type="PANTHER" id="PTHR46268:SF6">
    <property type="entry name" value="UNIVERSAL STRESS PROTEIN UP12"/>
    <property type="match status" value="1"/>
</dbReference>
<dbReference type="Proteomes" id="UP000186914">
    <property type="component" value="Unassembled WGS sequence"/>
</dbReference>
<evidence type="ECO:0000259" key="2">
    <source>
        <dbReference type="Pfam" id="PF00582"/>
    </source>
</evidence>
<evidence type="ECO:0000313" key="3">
    <source>
        <dbReference type="EMBL" id="SIR18268.1"/>
    </source>
</evidence>
<dbReference type="AlphaFoldDB" id="A0A1N6YUE3"/>
<dbReference type="OrthoDB" id="14880at2157"/>
<feature type="domain" description="UspA" evidence="2">
    <location>
        <begin position="5"/>
        <end position="150"/>
    </location>
</feature>
<dbReference type="PANTHER" id="PTHR46268">
    <property type="entry name" value="STRESS RESPONSE PROTEIN NHAX"/>
    <property type="match status" value="1"/>
</dbReference>
<dbReference type="InterPro" id="IPR006015">
    <property type="entry name" value="Universal_stress_UspA"/>
</dbReference>
<protein>
    <submittedName>
        <fullName evidence="3">Nucleotide-binding universal stress protein, UspA family</fullName>
    </submittedName>
</protein>
<dbReference type="RefSeq" id="WP_076429664.1">
    <property type="nucleotide sequence ID" value="NZ_FTNO01000001.1"/>
</dbReference>
<reference evidence="4" key="1">
    <citation type="submission" date="2017-01" db="EMBL/GenBank/DDBJ databases">
        <authorList>
            <person name="Varghese N."/>
            <person name="Submissions S."/>
        </authorList>
    </citation>
    <scope>NUCLEOTIDE SEQUENCE [LARGE SCALE GENOMIC DNA]</scope>
    <source>
        <strain evidence="4">CGMCC 1.7737</strain>
    </source>
</reference>
<dbReference type="SUPFAM" id="SSF52402">
    <property type="entry name" value="Adenine nucleotide alpha hydrolases-like"/>
    <property type="match status" value="1"/>
</dbReference>
<gene>
    <name evidence="3" type="ORF">SAMN05421858_1724</name>
</gene>
<accession>A0A1N6YUE3</accession>
<dbReference type="InterPro" id="IPR014729">
    <property type="entry name" value="Rossmann-like_a/b/a_fold"/>
</dbReference>
<evidence type="ECO:0000256" key="1">
    <source>
        <dbReference type="ARBA" id="ARBA00008791"/>
    </source>
</evidence>
<dbReference type="PRINTS" id="PR01438">
    <property type="entry name" value="UNVRSLSTRESS"/>
</dbReference>
<name>A0A1N6YUE3_9EURY</name>
<sequence>MGGYVVAIDGSQESMDALRYAIGLARDTGANITAIHIVVPNQQFTAGDTAPTSFAEAERDILLSNIEDAETRGQELLDEASAVAKQEGLEIETGLLYGEPVERITEYADENEFEAIFLGHRGTSERYEGLFGSTAKNVAGRATVPVTIVR</sequence>
<organism evidence="3 4">
    <name type="scientific">Haladaptatus litoreus</name>
    <dbReference type="NCBI Taxonomy" id="553468"/>
    <lineage>
        <taxon>Archaea</taxon>
        <taxon>Methanobacteriati</taxon>
        <taxon>Methanobacteriota</taxon>
        <taxon>Stenosarchaea group</taxon>
        <taxon>Halobacteria</taxon>
        <taxon>Halobacteriales</taxon>
        <taxon>Haladaptataceae</taxon>
        <taxon>Haladaptatus</taxon>
    </lineage>
</organism>
<proteinExistence type="inferred from homology"/>
<dbReference type="Gene3D" id="3.40.50.620">
    <property type="entry name" value="HUPs"/>
    <property type="match status" value="1"/>
</dbReference>
<dbReference type="CDD" id="cd00293">
    <property type="entry name" value="USP-like"/>
    <property type="match status" value="1"/>
</dbReference>